<accession>A0A9D1VT82</accession>
<dbReference type="Pfam" id="PF01869">
    <property type="entry name" value="BcrAD_BadFG"/>
    <property type="match status" value="1"/>
</dbReference>
<dbReference type="SUPFAM" id="SSF53067">
    <property type="entry name" value="Actin-like ATPase domain"/>
    <property type="match status" value="1"/>
</dbReference>
<dbReference type="Gene3D" id="3.30.420.40">
    <property type="match status" value="2"/>
</dbReference>
<sequence>LREIYDLSEGRVRIAGCAVTGYGEDMMKAALRADFGIVETVAHFKAAVYFNPKVDFIIDIGGQDIKCFKIKNGAIDSIMLNEACSSGCGSFIQTFAKAMGMEIDEFSKLGLFAKHPVELGSRCTVFMNSSVKQAQKEGASVEDISAGLSSSIVKNAIYKVIRAKTPDELGENILVQGGTFLNDAVLRSFELETGKQVTRPGIAGLMGAFGAALYAKENVQGESTVVTAEELRSFSYTSNSHVCKGCTSRCNVNVIGFSDGRKFISGNKCEKGAGLKPHSDELDLYAYKYERLLRSVAGTPGRRGRVGLPLALGFYEQLPLWAGFFEELGFEVVLSEKSSRQLYFKGQHTVASDTVCYPAKLAHGHIESLLDKGVDFIFFPCESYNIDEHSSDNHYNCPVVAYYPELLKANNERLNAENFLMPYIDVNDESSAVRALRRALGRYKLSPAALRRALRAGFARLGSFRADVEKRADEILSRARREGKRAVVLAGRPYHIDPEINHGISKLLGSLGVAVLSEDGVAHKGSAVRVNVLNQWTYHARLYRAAEYVSRSADLDLVQLVSFGCGIDAITTDEVRSILEKRGKLYTQIKIDEINNLGVVKIRLRSMLAAIEEQKRRSAHEKEQ</sequence>
<proteinExistence type="predicted"/>
<feature type="domain" description="ATPase BadF/BadG/BcrA/BcrD type" evidence="1">
    <location>
        <begin position="12"/>
        <end position="215"/>
    </location>
</feature>
<dbReference type="InterPro" id="IPR051805">
    <property type="entry name" value="Dehydratase_Activator_Redct"/>
</dbReference>
<dbReference type="PANTHER" id="PTHR32329:SF4">
    <property type="entry name" value="ACTIVATOR OF 2-HYDROXYACYL-COA DEHYDRATASE"/>
    <property type="match status" value="1"/>
</dbReference>
<dbReference type="Proteomes" id="UP000824249">
    <property type="component" value="Unassembled WGS sequence"/>
</dbReference>
<dbReference type="Pfam" id="PF09989">
    <property type="entry name" value="DUF2229"/>
    <property type="match status" value="1"/>
</dbReference>
<dbReference type="InterPro" id="IPR018709">
    <property type="entry name" value="CoA_activase_DUF2229"/>
</dbReference>
<dbReference type="InterPro" id="IPR043129">
    <property type="entry name" value="ATPase_NBD"/>
</dbReference>
<evidence type="ECO:0000259" key="2">
    <source>
        <dbReference type="Pfam" id="PF09989"/>
    </source>
</evidence>
<gene>
    <name evidence="3" type="ORF">H9737_02580</name>
</gene>
<comment type="caution">
    <text evidence="3">The sequence shown here is derived from an EMBL/GenBank/DDBJ whole genome shotgun (WGS) entry which is preliminary data.</text>
</comment>
<name>A0A9D1VT82_9FIRM</name>
<evidence type="ECO:0000313" key="3">
    <source>
        <dbReference type="EMBL" id="HIX46559.1"/>
    </source>
</evidence>
<evidence type="ECO:0000313" key="4">
    <source>
        <dbReference type="Proteomes" id="UP000824249"/>
    </source>
</evidence>
<dbReference type="InterPro" id="IPR002731">
    <property type="entry name" value="ATPase_BadF"/>
</dbReference>
<protein>
    <submittedName>
        <fullName evidence="3">2-hydroxyacyl-CoA dehydratase</fullName>
    </submittedName>
</protein>
<evidence type="ECO:0000259" key="1">
    <source>
        <dbReference type="Pfam" id="PF01869"/>
    </source>
</evidence>
<feature type="non-terminal residue" evidence="3">
    <location>
        <position position="1"/>
    </location>
</feature>
<dbReference type="EMBL" id="DXFD01000043">
    <property type="protein sequence ID" value="HIX46559.1"/>
    <property type="molecule type" value="Genomic_DNA"/>
</dbReference>
<organism evidence="3 4">
    <name type="scientific">Candidatus Borkfalkia faecigallinarum</name>
    <dbReference type="NCBI Taxonomy" id="2838509"/>
    <lineage>
        <taxon>Bacteria</taxon>
        <taxon>Bacillati</taxon>
        <taxon>Bacillota</taxon>
        <taxon>Clostridia</taxon>
        <taxon>Christensenellales</taxon>
        <taxon>Christensenellaceae</taxon>
        <taxon>Candidatus Borkfalkia</taxon>
    </lineage>
</organism>
<dbReference type="AlphaFoldDB" id="A0A9D1VT82"/>
<dbReference type="CDD" id="cd24035">
    <property type="entry name" value="ASKHA_NBD_O66634-like_rpt2"/>
    <property type="match status" value="1"/>
</dbReference>
<feature type="domain" description="DUF2229" evidence="2">
    <location>
        <begin position="305"/>
        <end position="519"/>
    </location>
</feature>
<dbReference type="PANTHER" id="PTHR32329">
    <property type="entry name" value="BIFUNCTIONAL PROTEIN [INCLUDES 2-HYDROXYACYL-COA DEHYDRATASE (N-TER) AND ITS ACTIVATOR DOMAIN (C_TERM)-RELATED"/>
    <property type="match status" value="1"/>
</dbReference>
<reference evidence="3" key="2">
    <citation type="submission" date="2021-04" db="EMBL/GenBank/DDBJ databases">
        <authorList>
            <person name="Gilroy R."/>
        </authorList>
    </citation>
    <scope>NUCLEOTIDE SEQUENCE</scope>
    <source>
        <strain evidence="3">26628</strain>
    </source>
</reference>
<reference evidence="3" key="1">
    <citation type="journal article" date="2021" name="PeerJ">
        <title>Extensive microbial diversity within the chicken gut microbiome revealed by metagenomics and culture.</title>
        <authorList>
            <person name="Gilroy R."/>
            <person name="Ravi A."/>
            <person name="Getino M."/>
            <person name="Pursley I."/>
            <person name="Horton D.L."/>
            <person name="Alikhan N.F."/>
            <person name="Baker D."/>
            <person name="Gharbi K."/>
            <person name="Hall N."/>
            <person name="Watson M."/>
            <person name="Adriaenssens E.M."/>
            <person name="Foster-Nyarko E."/>
            <person name="Jarju S."/>
            <person name="Secka A."/>
            <person name="Antonio M."/>
            <person name="Oren A."/>
            <person name="Chaudhuri R.R."/>
            <person name="La Ragione R."/>
            <person name="Hildebrand F."/>
            <person name="Pallen M.J."/>
        </authorList>
    </citation>
    <scope>NUCLEOTIDE SEQUENCE</scope>
    <source>
        <strain evidence="3">26628</strain>
    </source>
</reference>